<reference evidence="5" key="2">
    <citation type="submission" date="2025-09" db="UniProtKB">
        <authorList>
            <consortium name="Ensembl"/>
        </authorList>
    </citation>
    <scope>IDENTIFICATION</scope>
</reference>
<keyword evidence="3" id="KW-0732">Signal</keyword>
<evidence type="ECO:0000313" key="6">
    <source>
        <dbReference type="Proteomes" id="UP000694545"/>
    </source>
</evidence>
<reference evidence="5" key="1">
    <citation type="submission" date="2025-08" db="UniProtKB">
        <authorList>
            <consortium name="Ensembl"/>
        </authorList>
    </citation>
    <scope>IDENTIFICATION</scope>
</reference>
<dbReference type="PANTHER" id="PTHR11732">
    <property type="entry name" value="ALDO/KETO REDUCTASE"/>
    <property type="match status" value="1"/>
</dbReference>
<feature type="chain" id="PRO_5034669772" description="NADP-dependent oxidoreductase domain-containing protein" evidence="3">
    <location>
        <begin position="21"/>
        <end position="325"/>
    </location>
</feature>
<dbReference type="InterPro" id="IPR036812">
    <property type="entry name" value="NAD(P)_OxRdtase_dom_sf"/>
</dbReference>
<accession>A0A8D2L152</accession>
<feature type="signal peptide" evidence="3">
    <location>
        <begin position="1"/>
        <end position="20"/>
    </location>
</feature>
<dbReference type="InterPro" id="IPR020471">
    <property type="entry name" value="AKR"/>
</dbReference>
<dbReference type="PROSITE" id="PS00063">
    <property type="entry name" value="ALDOKETO_REDUCTASE_3"/>
    <property type="match status" value="1"/>
</dbReference>
<evidence type="ECO:0000256" key="2">
    <source>
        <dbReference type="PIRSR" id="PIRSR000097-1"/>
    </source>
</evidence>
<dbReference type="Pfam" id="PF00248">
    <property type="entry name" value="Aldo_ket_red"/>
    <property type="match status" value="1"/>
</dbReference>
<evidence type="ECO:0000256" key="3">
    <source>
        <dbReference type="SAM" id="SignalP"/>
    </source>
</evidence>
<dbReference type="Gene3D" id="3.20.20.100">
    <property type="entry name" value="NADP-dependent oxidoreductase domain"/>
    <property type="match status" value="1"/>
</dbReference>
<dbReference type="Ensembl" id="ENSVKKT00000015736.1">
    <property type="protein sequence ID" value="ENSVKKP00000015366.1"/>
    <property type="gene ID" value="ENSVKKG00000009868.1"/>
</dbReference>
<evidence type="ECO:0000259" key="4">
    <source>
        <dbReference type="Pfam" id="PF00248"/>
    </source>
</evidence>
<keyword evidence="6" id="KW-1185">Reference proteome</keyword>
<organism evidence="5 6">
    <name type="scientific">Varanus komodoensis</name>
    <name type="common">Komodo dragon</name>
    <dbReference type="NCBI Taxonomy" id="61221"/>
    <lineage>
        <taxon>Eukaryota</taxon>
        <taxon>Metazoa</taxon>
        <taxon>Chordata</taxon>
        <taxon>Craniata</taxon>
        <taxon>Vertebrata</taxon>
        <taxon>Euteleostomi</taxon>
        <taxon>Lepidosauria</taxon>
        <taxon>Squamata</taxon>
        <taxon>Bifurcata</taxon>
        <taxon>Unidentata</taxon>
        <taxon>Episquamata</taxon>
        <taxon>Toxicofera</taxon>
        <taxon>Anguimorpha</taxon>
        <taxon>Paleoanguimorpha</taxon>
        <taxon>Varanoidea</taxon>
        <taxon>Varanidae</taxon>
        <taxon>Varanus</taxon>
    </lineage>
</organism>
<dbReference type="Proteomes" id="UP000694545">
    <property type="component" value="Unplaced"/>
</dbReference>
<dbReference type="AlphaFoldDB" id="A0A8D2L152"/>
<dbReference type="PIRSF" id="PIRSF000097">
    <property type="entry name" value="AKR"/>
    <property type="match status" value="1"/>
</dbReference>
<dbReference type="GO" id="GO:0016491">
    <property type="term" value="F:oxidoreductase activity"/>
    <property type="evidence" value="ECO:0007669"/>
    <property type="project" value="InterPro"/>
</dbReference>
<evidence type="ECO:0000313" key="5">
    <source>
        <dbReference type="Ensembl" id="ENSVKKP00000015366.1"/>
    </source>
</evidence>
<proteinExistence type="inferred from homology"/>
<evidence type="ECO:0000256" key="1">
    <source>
        <dbReference type="ARBA" id="ARBA00007905"/>
    </source>
</evidence>
<feature type="active site" description="Proton donor" evidence="2">
    <location>
        <position position="47"/>
    </location>
</feature>
<dbReference type="PROSITE" id="PS00798">
    <property type="entry name" value="ALDOKETO_REDUCTASE_1"/>
    <property type="match status" value="1"/>
</dbReference>
<feature type="domain" description="NADP-dependent oxidoreductase" evidence="4">
    <location>
        <begin position="25"/>
        <end position="297"/>
    </location>
</feature>
<dbReference type="SUPFAM" id="SSF51430">
    <property type="entry name" value="NAD(P)-linked oxidoreductase"/>
    <property type="match status" value="1"/>
</dbReference>
<dbReference type="InterPro" id="IPR023210">
    <property type="entry name" value="NADP_OxRdtase_dom"/>
</dbReference>
<protein>
    <recommendedName>
        <fullName evidence="4">NADP-dependent oxidoreductase domain-containing protein</fullName>
    </recommendedName>
</protein>
<comment type="similarity">
    <text evidence="1">Belongs to the aldo/keto reductase family.</text>
</comment>
<name>A0A8D2L152_VARKO</name>
<dbReference type="InterPro" id="IPR018170">
    <property type="entry name" value="Aldo/ket_reductase_CS"/>
</dbReference>
<dbReference type="PRINTS" id="PR00069">
    <property type="entry name" value="ALDKETRDTASE"/>
</dbReference>
<sequence length="325" mass="37139">MVVAHWQNHLVLWFLNQVRASPLGKAGEAVRLAIAIGYRHFDCAHVYENEEEIGDAIQKKIREQSVLWCMFHEKSLVKGACERTLASLKVDYLDLYLMLSLRWRPIYGMCSPERSKLFPEDENGILPSDTDFLDTWDPDSVAPLLGCLHCFIVSVILTGFGGLVKSTGMSNFNCAQMERLLKKPGLKYKPVNHQIESHPYLPQEELLHFCQSKGISVTAYRPLGAPNWHVSEKVSLLNDPKVKEIAAKHNKTPAQVLICFQIQRHVSVIPRSVTPSRIKENFEVFDFELNPEEMETLLRFDKRYRICAMKNLHKSHPMGKNAANL</sequence>